<keyword evidence="2 3" id="KW-0732">Signal</keyword>
<reference evidence="5 6" key="1">
    <citation type="submission" date="2016-07" db="EMBL/GenBank/DDBJ databases">
        <title>Pervasive Adenine N6-methylation of Active Genes in Fungi.</title>
        <authorList>
            <consortium name="DOE Joint Genome Institute"/>
            <person name="Mondo S.J."/>
            <person name="Dannebaum R.O."/>
            <person name="Kuo R.C."/>
            <person name="Labutti K."/>
            <person name="Haridas S."/>
            <person name="Kuo A."/>
            <person name="Salamov A."/>
            <person name="Ahrendt S.R."/>
            <person name="Lipzen A."/>
            <person name="Sullivan W."/>
            <person name="Andreopoulos W.B."/>
            <person name="Clum A."/>
            <person name="Lindquist E."/>
            <person name="Daum C."/>
            <person name="Ramamoorthy G.K."/>
            <person name="Gryganskyi A."/>
            <person name="Culley D."/>
            <person name="Magnuson J.K."/>
            <person name="James T.Y."/>
            <person name="O'Malley M.A."/>
            <person name="Stajich J.E."/>
            <person name="Spatafora J.W."/>
            <person name="Visel A."/>
            <person name="Grigoriev I.V."/>
        </authorList>
    </citation>
    <scope>NUCLEOTIDE SEQUENCE [LARGE SCALE GENOMIC DNA]</scope>
    <source>
        <strain evidence="5 6">NRRL 3301</strain>
    </source>
</reference>
<sequence length="134" mass="14010">MKVLTYLSVAAFIFQLGGCQARVGSDTLNDGCSTSESILTVKELSASPDPPTQGGKYTIDLKGTLSSALEEGAVGTLTIKLGLVTVMRSTMDICAEIQTSGLKCPLPAGNVEYKTEVDLAALNGFSQRCAWSNA</sequence>
<dbReference type="InterPro" id="IPR014756">
    <property type="entry name" value="Ig_E-set"/>
</dbReference>
<evidence type="ECO:0000313" key="5">
    <source>
        <dbReference type="EMBL" id="ORX62142.1"/>
    </source>
</evidence>
<dbReference type="InterPro" id="IPR036846">
    <property type="entry name" value="GM2-AP_sf"/>
</dbReference>
<dbReference type="Proteomes" id="UP000242146">
    <property type="component" value="Unassembled WGS sequence"/>
</dbReference>
<proteinExistence type="predicted"/>
<evidence type="ECO:0000256" key="3">
    <source>
        <dbReference type="SAM" id="SignalP"/>
    </source>
</evidence>
<dbReference type="InterPro" id="IPR003172">
    <property type="entry name" value="ML_dom"/>
</dbReference>
<evidence type="ECO:0000256" key="1">
    <source>
        <dbReference type="ARBA" id="ARBA00016056"/>
    </source>
</evidence>
<feature type="domain" description="MD-2-related lipid-recognition" evidence="4">
    <location>
        <begin position="32"/>
        <end position="119"/>
    </location>
</feature>
<dbReference type="SUPFAM" id="SSF81296">
    <property type="entry name" value="E set domains"/>
    <property type="match status" value="1"/>
</dbReference>
<evidence type="ECO:0000259" key="4">
    <source>
        <dbReference type="Pfam" id="PF02221"/>
    </source>
</evidence>
<evidence type="ECO:0000313" key="6">
    <source>
        <dbReference type="Proteomes" id="UP000242146"/>
    </source>
</evidence>
<gene>
    <name evidence="5" type="ORF">DM01DRAFT_1379976</name>
</gene>
<accession>A0A1X2GVT6</accession>
<dbReference type="OrthoDB" id="6409159at2759"/>
<keyword evidence="6" id="KW-1185">Reference proteome</keyword>
<organism evidence="5 6">
    <name type="scientific">Hesseltinella vesiculosa</name>
    <dbReference type="NCBI Taxonomy" id="101127"/>
    <lineage>
        <taxon>Eukaryota</taxon>
        <taxon>Fungi</taxon>
        <taxon>Fungi incertae sedis</taxon>
        <taxon>Mucoromycota</taxon>
        <taxon>Mucoromycotina</taxon>
        <taxon>Mucoromycetes</taxon>
        <taxon>Mucorales</taxon>
        <taxon>Cunninghamellaceae</taxon>
        <taxon>Hesseltinella</taxon>
    </lineage>
</organism>
<protein>
    <recommendedName>
        <fullName evidence="1">Phosphatidylglycerol/phosphatidylinositol transfer protein</fullName>
    </recommendedName>
</protein>
<name>A0A1X2GVT6_9FUNG</name>
<dbReference type="AlphaFoldDB" id="A0A1X2GVT6"/>
<evidence type="ECO:0000256" key="2">
    <source>
        <dbReference type="ARBA" id="ARBA00022729"/>
    </source>
</evidence>
<comment type="caution">
    <text evidence="5">The sequence shown here is derived from an EMBL/GenBank/DDBJ whole genome shotgun (WGS) entry which is preliminary data.</text>
</comment>
<feature type="chain" id="PRO_5012485108" description="Phosphatidylglycerol/phosphatidylinositol transfer protein" evidence="3">
    <location>
        <begin position="22"/>
        <end position="134"/>
    </location>
</feature>
<dbReference type="EMBL" id="MCGT01000002">
    <property type="protein sequence ID" value="ORX62142.1"/>
    <property type="molecule type" value="Genomic_DNA"/>
</dbReference>
<dbReference type="Pfam" id="PF02221">
    <property type="entry name" value="E1_DerP2_DerF2"/>
    <property type="match status" value="1"/>
</dbReference>
<feature type="signal peptide" evidence="3">
    <location>
        <begin position="1"/>
        <end position="21"/>
    </location>
</feature>
<dbReference type="Gene3D" id="2.70.220.10">
    <property type="entry name" value="Ganglioside GM2 activator"/>
    <property type="match status" value="1"/>
</dbReference>